<dbReference type="RefSeq" id="WP_146349877.1">
    <property type="nucleotide sequence ID" value="NZ_VOBR01000003.1"/>
</dbReference>
<evidence type="ECO:0000313" key="4">
    <source>
        <dbReference type="Proteomes" id="UP000316639"/>
    </source>
</evidence>
<comment type="caution">
    <text evidence="3">The sequence shown here is derived from an EMBL/GenBank/DDBJ whole genome shotgun (WGS) entry which is preliminary data.</text>
</comment>
<feature type="compositionally biased region" description="Polar residues" evidence="1">
    <location>
        <begin position="38"/>
        <end position="53"/>
    </location>
</feature>
<feature type="region of interest" description="Disordered" evidence="1">
    <location>
        <begin position="38"/>
        <end position="57"/>
    </location>
</feature>
<keyword evidence="2" id="KW-0732">Signal</keyword>
<feature type="signal peptide" evidence="2">
    <location>
        <begin position="1"/>
        <end position="21"/>
    </location>
</feature>
<evidence type="ECO:0008006" key="5">
    <source>
        <dbReference type="Google" id="ProtNLM"/>
    </source>
</evidence>
<evidence type="ECO:0000256" key="2">
    <source>
        <dbReference type="SAM" id="SignalP"/>
    </source>
</evidence>
<proteinExistence type="predicted"/>
<organism evidence="3 4">
    <name type="scientific">Lentzea tibetensis</name>
    <dbReference type="NCBI Taxonomy" id="2591470"/>
    <lineage>
        <taxon>Bacteria</taxon>
        <taxon>Bacillati</taxon>
        <taxon>Actinomycetota</taxon>
        <taxon>Actinomycetes</taxon>
        <taxon>Pseudonocardiales</taxon>
        <taxon>Pseudonocardiaceae</taxon>
        <taxon>Lentzea</taxon>
    </lineage>
</organism>
<dbReference type="OrthoDB" id="3679798at2"/>
<keyword evidence="4" id="KW-1185">Reference proteome</keyword>
<dbReference type="AlphaFoldDB" id="A0A563F0F9"/>
<dbReference type="Proteomes" id="UP000316639">
    <property type="component" value="Unassembled WGS sequence"/>
</dbReference>
<protein>
    <recommendedName>
        <fullName evidence="5">DUF3558 domain-containing protein</fullName>
    </recommendedName>
</protein>
<feature type="chain" id="PRO_5039201551" description="DUF3558 domain-containing protein" evidence="2">
    <location>
        <begin position="22"/>
        <end position="332"/>
    </location>
</feature>
<evidence type="ECO:0000313" key="3">
    <source>
        <dbReference type="EMBL" id="TWP53466.1"/>
    </source>
</evidence>
<evidence type="ECO:0000256" key="1">
    <source>
        <dbReference type="SAM" id="MobiDB-lite"/>
    </source>
</evidence>
<dbReference type="PROSITE" id="PS51257">
    <property type="entry name" value="PROKAR_LIPOPROTEIN"/>
    <property type="match status" value="1"/>
</dbReference>
<gene>
    <name evidence="3" type="ORF">FKR81_05795</name>
</gene>
<accession>A0A563F0F9</accession>
<reference evidence="3 4" key="1">
    <citation type="submission" date="2019-07" db="EMBL/GenBank/DDBJ databases">
        <title>Lentzea xizangensis sp. nov., isolated from Qinghai-Tibetan Plateau Soils.</title>
        <authorList>
            <person name="Huang J."/>
        </authorList>
    </citation>
    <scope>NUCLEOTIDE SEQUENCE [LARGE SCALE GENOMIC DNA]</scope>
    <source>
        <strain evidence="3 4">FXJ1.1311</strain>
    </source>
</reference>
<sequence>MPRIRAALAVAAALLTLVGCASGPGLDRKVSVRRTIPANAQNAADPTGTSGTSGKPADPAFAVEKMRLVDPCKLMSKDLLEPFGKPDTRYSSGSYTRCSNYMKDTSGKDLNFSIEVGYTMSFEASKANKQLAGLKSYEQKLDSDACFISALTQEDPPVGVRMQVGYKTGEPCEPGRKLLESLIKKLKKDPAKYSVKKGSPIELDPCKVPDAAAIKEAAGDGGKELSYGMHTCGWNSRTINITLDFRLQYVPDGNKFDDKQTEVDLGSGVKGYQVLNEGVYPTCSVMVPLTKDGNNNAELAVMEASGSKDAQFDRCAKAQAFAKAVLPKLPKA</sequence>
<name>A0A563F0F9_9PSEU</name>
<dbReference type="EMBL" id="VOBR01000003">
    <property type="protein sequence ID" value="TWP53466.1"/>
    <property type="molecule type" value="Genomic_DNA"/>
</dbReference>